<gene>
    <name evidence="2" type="ORF">ACFQ3Q_01210</name>
</gene>
<comment type="caution">
    <text evidence="2">The sequence shown here is derived from an EMBL/GenBank/DDBJ whole genome shotgun (WGS) entry which is preliminary data.</text>
</comment>
<organism evidence="2 3">
    <name type="scientific">Salegentibacter chungangensis</name>
    <dbReference type="NCBI Taxonomy" id="1335724"/>
    <lineage>
        <taxon>Bacteria</taxon>
        <taxon>Pseudomonadati</taxon>
        <taxon>Bacteroidota</taxon>
        <taxon>Flavobacteriia</taxon>
        <taxon>Flavobacteriales</taxon>
        <taxon>Flavobacteriaceae</taxon>
        <taxon>Salegentibacter</taxon>
    </lineage>
</organism>
<dbReference type="EMBL" id="JBHTLI010000001">
    <property type="protein sequence ID" value="MFD1094354.1"/>
    <property type="molecule type" value="Genomic_DNA"/>
</dbReference>
<evidence type="ECO:0008006" key="4">
    <source>
        <dbReference type="Google" id="ProtNLM"/>
    </source>
</evidence>
<evidence type="ECO:0000313" key="3">
    <source>
        <dbReference type="Proteomes" id="UP001597131"/>
    </source>
</evidence>
<sequence>MKKYLYLFILLFSFSSITAQNPLEKFEFLIGNWQGVESGVAGDGIGFRTYNWELGQNFIFVKNQSTFPKTEKKPMGEVHRDIGVFSYNPNTEKYILREFHVENFVNIYELDTEQSSGDKLVFLTREIENNPGNWKAKLILTKTGEDKFTEEFLIATNGKDFKPFLKNEWTKVK</sequence>
<dbReference type="Proteomes" id="UP001597131">
    <property type="component" value="Unassembled WGS sequence"/>
</dbReference>
<proteinExistence type="predicted"/>
<keyword evidence="3" id="KW-1185">Reference proteome</keyword>
<evidence type="ECO:0000313" key="2">
    <source>
        <dbReference type="EMBL" id="MFD1094354.1"/>
    </source>
</evidence>
<evidence type="ECO:0000256" key="1">
    <source>
        <dbReference type="SAM" id="SignalP"/>
    </source>
</evidence>
<accession>A0ABW3NNK0</accession>
<reference evidence="3" key="1">
    <citation type="journal article" date="2019" name="Int. J. Syst. Evol. Microbiol.">
        <title>The Global Catalogue of Microorganisms (GCM) 10K type strain sequencing project: providing services to taxonomists for standard genome sequencing and annotation.</title>
        <authorList>
            <consortium name="The Broad Institute Genomics Platform"/>
            <consortium name="The Broad Institute Genome Sequencing Center for Infectious Disease"/>
            <person name="Wu L."/>
            <person name="Ma J."/>
        </authorList>
    </citation>
    <scope>NUCLEOTIDE SEQUENCE [LARGE SCALE GENOMIC DNA]</scope>
    <source>
        <strain evidence="3">CCUG 64793</strain>
    </source>
</reference>
<feature type="signal peptide" evidence="1">
    <location>
        <begin position="1"/>
        <end position="19"/>
    </location>
</feature>
<feature type="chain" id="PRO_5046558171" description="DUF1579 domain-containing protein" evidence="1">
    <location>
        <begin position="20"/>
        <end position="173"/>
    </location>
</feature>
<dbReference type="RefSeq" id="WP_380742124.1">
    <property type="nucleotide sequence ID" value="NZ_JBHTLI010000001.1"/>
</dbReference>
<protein>
    <recommendedName>
        <fullName evidence="4">DUF1579 domain-containing protein</fullName>
    </recommendedName>
</protein>
<name>A0ABW3NNK0_9FLAO</name>
<keyword evidence="1" id="KW-0732">Signal</keyword>